<dbReference type="HOGENOM" id="CLU_1321322_0_0_1"/>
<proteinExistence type="predicted"/>
<keyword evidence="2" id="KW-1185">Reference proteome</keyword>
<dbReference type="Proteomes" id="UP000053257">
    <property type="component" value="Unassembled WGS sequence"/>
</dbReference>
<gene>
    <name evidence="1" type="ORF">PHLGIDRAFT_398821</name>
</gene>
<sequence>MPCNNLASITHAVACPGTRLRESYRTRDCRSARCQAHTWVLLPAALPQTQSGKAMSANTCSHDRNVRPMNDAKCNLRVSINVRPTVTSVDRPLQNMCIFRGLRIHQSPKCSMYDCTGNVGNQESARCDRFLHAQLLKPTPRVAEPFRESRIPSPDNITNRELFETMARSQSSPLKCLPFNGHSAVPAVRSDQLHVQKYTQKTHNGLGD</sequence>
<protein>
    <submittedName>
        <fullName evidence="1">Uncharacterized protein</fullName>
    </submittedName>
</protein>
<evidence type="ECO:0000313" key="1">
    <source>
        <dbReference type="EMBL" id="KIP12018.1"/>
    </source>
</evidence>
<accession>A0A0C3PVS7</accession>
<evidence type="ECO:0000313" key="2">
    <source>
        <dbReference type="Proteomes" id="UP000053257"/>
    </source>
</evidence>
<dbReference type="EMBL" id="KN840442">
    <property type="protein sequence ID" value="KIP12018.1"/>
    <property type="molecule type" value="Genomic_DNA"/>
</dbReference>
<organism evidence="1 2">
    <name type="scientific">Phlebiopsis gigantea (strain 11061_1 CR5-6)</name>
    <name type="common">White-rot fungus</name>
    <name type="synonym">Peniophora gigantea</name>
    <dbReference type="NCBI Taxonomy" id="745531"/>
    <lineage>
        <taxon>Eukaryota</taxon>
        <taxon>Fungi</taxon>
        <taxon>Dikarya</taxon>
        <taxon>Basidiomycota</taxon>
        <taxon>Agaricomycotina</taxon>
        <taxon>Agaricomycetes</taxon>
        <taxon>Polyporales</taxon>
        <taxon>Phanerochaetaceae</taxon>
        <taxon>Phlebiopsis</taxon>
    </lineage>
</organism>
<name>A0A0C3PVS7_PHLG1</name>
<reference evidence="1 2" key="1">
    <citation type="journal article" date="2014" name="PLoS Genet.">
        <title>Analysis of the Phlebiopsis gigantea genome, transcriptome and secretome provides insight into its pioneer colonization strategies of wood.</title>
        <authorList>
            <person name="Hori C."/>
            <person name="Ishida T."/>
            <person name="Igarashi K."/>
            <person name="Samejima M."/>
            <person name="Suzuki H."/>
            <person name="Master E."/>
            <person name="Ferreira P."/>
            <person name="Ruiz-Duenas F.J."/>
            <person name="Held B."/>
            <person name="Canessa P."/>
            <person name="Larrondo L.F."/>
            <person name="Schmoll M."/>
            <person name="Druzhinina I.S."/>
            <person name="Kubicek C.P."/>
            <person name="Gaskell J.A."/>
            <person name="Kersten P."/>
            <person name="St John F."/>
            <person name="Glasner J."/>
            <person name="Sabat G."/>
            <person name="Splinter BonDurant S."/>
            <person name="Syed K."/>
            <person name="Yadav J."/>
            <person name="Mgbeahuruike A.C."/>
            <person name="Kovalchuk A."/>
            <person name="Asiegbu F.O."/>
            <person name="Lackner G."/>
            <person name="Hoffmeister D."/>
            <person name="Rencoret J."/>
            <person name="Gutierrez A."/>
            <person name="Sun H."/>
            <person name="Lindquist E."/>
            <person name="Barry K."/>
            <person name="Riley R."/>
            <person name="Grigoriev I.V."/>
            <person name="Henrissat B."/>
            <person name="Kues U."/>
            <person name="Berka R.M."/>
            <person name="Martinez A.T."/>
            <person name="Covert S.F."/>
            <person name="Blanchette R.A."/>
            <person name="Cullen D."/>
        </authorList>
    </citation>
    <scope>NUCLEOTIDE SEQUENCE [LARGE SCALE GENOMIC DNA]</scope>
    <source>
        <strain evidence="1 2">11061_1 CR5-6</strain>
    </source>
</reference>
<dbReference type="AlphaFoldDB" id="A0A0C3PVS7"/>